<name>W4GEV9_APHAT</name>
<evidence type="ECO:0008006" key="13">
    <source>
        <dbReference type="Google" id="ProtNLM"/>
    </source>
</evidence>
<dbReference type="InterPro" id="IPR029063">
    <property type="entry name" value="SAM-dependent_MTases_sf"/>
</dbReference>
<reference evidence="12" key="1">
    <citation type="submission" date="2013-12" db="EMBL/GenBank/DDBJ databases">
        <title>The Genome Sequence of Aphanomyces astaci APO3.</title>
        <authorList>
            <consortium name="The Broad Institute Genomics Platform"/>
            <person name="Russ C."/>
            <person name="Tyler B."/>
            <person name="van West P."/>
            <person name="Dieguez-Uribeondo J."/>
            <person name="Young S.K."/>
            <person name="Zeng Q."/>
            <person name="Gargeya S."/>
            <person name="Fitzgerald M."/>
            <person name="Abouelleil A."/>
            <person name="Alvarado L."/>
            <person name="Chapman S.B."/>
            <person name="Gainer-Dewar J."/>
            <person name="Goldberg J."/>
            <person name="Griggs A."/>
            <person name="Gujja S."/>
            <person name="Hansen M."/>
            <person name="Howarth C."/>
            <person name="Imamovic A."/>
            <person name="Ireland A."/>
            <person name="Larimer J."/>
            <person name="McCowan C."/>
            <person name="Murphy C."/>
            <person name="Pearson M."/>
            <person name="Poon T.W."/>
            <person name="Priest M."/>
            <person name="Roberts A."/>
            <person name="Saif S."/>
            <person name="Shea T."/>
            <person name="Sykes S."/>
            <person name="Wortman J."/>
            <person name="Nusbaum C."/>
            <person name="Birren B."/>
        </authorList>
    </citation>
    <scope>NUCLEOTIDE SEQUENCE [LARGE SCALE GENOMIC DNA]</scope>
    <source>
        <strain evidence="12">APO3</strain>
    </source>
</reference>
<protein>
    <recommendedName>
        <fullName evidence="13">B30.2/SPRY domain-containing protein</fullName>
    </recommendedName>
</protein>
<dbReference type="PROSITE" id="PS50237">
    <property type="entry name" value="HECT"/>
    <property type="match status" value="1"/>
</dbReference>
<evidence type="ECO:0000256" key="2">
    <source>
        <dbReference type="ARBA" id="ARBA00022553"/>
    </source>
</evidence>
<feature type="domain" description="HECT" evidence="10">
    <location>
        <begin position="3256"/>
        <end position="3614"/>
    </location>
</feature>
<keyword evidence="2" id="KW-0597">Phosphoprotein</keyword>
<dbReference type="InterPro" id="IPR001870">
    <property type="entry name" value="B30.2/SPRY"/>
</dbReference>
<evidence type="ECO:0000313" key="12">
    <source>
        <dbReference type="EMBL" id="ETV77574.1"/>
    </source>
</evidence>
<gene>
    <name evidence="12" type="ORF">H257_08498</name>
</gene>
<keyword evidence="3 5" id="KW-0833">Ubl conjugation pathway</keyword>
<dbReference type="PROSITE" id="PS50030">
    <property type="entry name" value="UBA"/>
    <property type="match status" value="1"/>
</dbReference>
<dbReference type="Gene3D" id="3.30.720.50">
    <property type="match status" value="1"/>
</dbReference>
<feature type="active site" description="Glycyl thioester intermediate" evidence="5">
    <location>
        <position position="3572"/>
    </location>
</feature>
<dbReference type="SUPFAM" id="SSF49899">
    <property type="entry name" value="Concanavalin A-like lectins/glucanases"/>
    <property type="match status" value="1"/>
</dbReference>
<dbReference type="InterPro" id="IPR004170">
    <property type="entry name" value="WWE_dom"/>
</dbReference>
<comment type="subcellular location">
    <subcellularLocation>
        <location evidence="1">Nucleus</location>
    </subcellularLocation>
</comment>
<dbReference type="SUPFAM" id="SSF46934">
    <property type="entry name" value="UBA-like"/>
    <property type="match status" value="1"/>
</dbReference>
<dbReference type="SUPFAM" id="SSF117839">
    <property type="entry name" value="WWE domain"/>
    <property type="match status" value="1"/>
</dbReference>
<evidence type="ECO:0000256" key="7">
    <source>
        <dbReference type="SAM" id="Phobius"/>
    </source>
</evidence>
<feature type="domain" description="B30.2/SPRY" evidence="9">
    <location>
        <begin position="1787"/>
        <end position="1991"/>
    </location>
</feature>
<evidence type="ECO:0000256" key="5">
    <source>
        <dbReference type="PROSITE-ProRule" id="PRU00104"/>
    </source>
</evidence>
<evidence type="ECO:0000259" key="8">
    <source>
        <dbReference type="PROSITE" id="PS50030"/>
    </source>
</evidence>
<dbReference type="PANTHER" id="PTHR46654">
    <property type="entry name" value="E3 UBIQUITIN-PROTEIN LIGASE HECTD3"/>
    <property type="match status" value="1"/>
</dbReference>
<dbReference type="InterPro" id="IPR003877">
    <property type="entry name" value="SPRY_dom"/>
</dbReference>
<dbReference type="STRING" id="112090.W4GEV9"/>
<dbReference type="Pfam" id="PF02825">
    <property type="entry name" value="WWE"/>
    <property type="match status" value="1"/>
</dbReference>
<feature type="domain" description="WWE" evidence="11">
    <location>
        <begin position="2844"/>
        <end position="2928"/>
    </location>
</feature>
<dbReference type="PANTHER" id="PTHR46654:SF1">
    <property type="entry name" value="E3 UBIQUITIN-PROTEIN LIGASE HECTD3"/>
    <property type="match status" value="1"/>
</dbReference>
<evidence type="ECO:0000259" key="11">
    <source>
        <dbReference type="PROSITE" id="PS50918"/>
    </source>
</evidence>
<dbReference type="Pfam" id="PF00632">
    <property type="entry name" value="HECT"/>
    <property type="match status" value="1"/>
</dbReference>
<keyword evidence="7" id="KW-1133">Transmembrane helix</keyword>
<dbReference type="EMBL" id="KI913132">
    <property type="protein sequence ID" value="ETV77574.1"/>
    <property type="molecule type" value="Genomic_DNA"/>
</dbReference>
<dbReference type="PROSITE" id="PS50188">
    <property type="entry name" value="B302_SPRY"/>
    <property type="match status" value="1"/>
</dbReference>
<dbReference type="InterPro" id="IPR015940">
    <property type="entry name" value="UBA"/>
</dbReference>
<sequence length="3618" mass="406301">MGVDGWALRFVQRHGRALVVLLWACMAVIQIYQVAVLMRWHPRFGELVTSKVADLFSRDWLAAITSTPNMTLPADTQDAEEDVCLSMKKHSHAKTADCGHMEICKEFRVEDKMASTFADVVWAPGVSKLFGVDTVHQLLLTECNTTRQVYFEYVAPLFIPQAIGLELTQPIDQGFVENVLFRRRATFLDAMASPSPSDMSFERHEVAATTATTTTATTTTSSSLNNIPIGLFSKEPVHLDVEEDVYVSQSILLSLLLSPSANISDDHRPILQDTFVSHTKLMLEALVHRIATSKDDAQSTLDSLSHLVYASLYGGLVALLQHGAASNDDGGFSTHLALECLPLLQNVNTSLNTIALAFLSTDRADLSAPPPPVHLHKKRPHSDDDASSSHGNSIMTARIPLKRQRTLYREPDADRQQLDFAHAIKAMLENVHSAITGSSTDVINPTSLLNWELSDSTSTSLMAYFDLSFQAANELVRVSRCHSFASVLVFVAENPTQLPLLQIEMETDCIKTSLALLVELQMTIATVQTPSTDTPVQILHADVQQKLMRWKGAMAVLLSLGWTVSTSGWYHLEYIGRESSRQSLLDAADVLAQYILLCDQRHHQLTATHHMLQLEAMASTPSKPGGSSAAPPLEFHCPITHHVYTTSADLADHAAQLEPWLKCMVYCRMKKLFWYSPYSAQPQGNLHYPSYTSCRFEVQASSDVLWVRHPFYLYHACLGHLIVAPSKDENDDDADFLYGLPCVQGHVQFAHARVFPSEVPVVHSLVSCTLDDVDATATALSHEFLHSLVHNEGESDCMWFTQRLGPVPTRSIRRMQVERKVVGLALVVSGLLAAAASNADHPAWPRLRKEFQSFHQWLHQQSQHPSTESLENVELWASFLLQVFADGPGFDLWAIHTQEEFVLHQVFGFLKRMHGTKLSENLRQRVLRLRRAAWLEMIGLVVLERHLQTGRPVLPTCQHIAVDALTMLFQQRPASSIRYGKWWSKLLQATHTWTRDAGTIADSLYRLWRQPKSIHSVEPCPAAAGAVASLFDAAEMSSEAWTTALFLTLECLQTQSVVELILNQFHQWLMQANDDSVRRGHRLVCLCLERLPPCSPEDLFPCLSTVCTLVCTQLHLFSHGTQHHLVHGLQTMLPRIQPMPILLEFITVLAAMHQDPTLVTVEPYLVQNQARLELALKPTLSVYAPTLPAVEAAAAAVEAWSMQSTVASWLSSAAANAMSSSTHVQQTQAQLLGLGSLILFAQDCSKISIGHTVRMTSPSVVVPVTDGIVLSVHRDKTLRATCRCLFRSRSAATPFYVVHVTAGLLHFPCKHPPTTLGLDPSMLSLVEQVATSASCLAMSNWFFKVWLRSMDQQQQHAPLSNDKLAYLLGIAMHPLTFPLPPHALVSPDTAIQPRTYWRVEQMYRHVGYELGRLHLLETLYPGHTPAGLSPSQVLTRDHLKHIAAIAPSVGSTQELAKLIDMGYSPTLSAYVLRYYQHNLQGAIQWLVNDQNYDDIRHIGLQSSTVDLLLPSPHSMTSHYRLNAQVKETLLLSCSTSADMLSALRQVPRESFVPRLYAKEVEDDHAIAHPLGYTLPSMYQCLQVLEALNLEPGVRVLDIGTGSGYFVTLLATLMGNKATISSWEQDADRLAYAYIYMAQSVQDGHNIVYPNFVESIRFEVCNAFLTSQCDDAVFDRVHVGASCPRESVDLLLQYVALHGILVVPIDGSLYRIHKNQPTNDWLQLPVEPLGAYSIESLTPPTLDVLASQLGQDHTRSFGLHGFEERTYVHKPRVLVMDEPDPTETQPPRMAANMLFQVDLADTTSSCPQLVQQGRSHTGLVVTRVGPMPVQLKELSMGVKISDASLRVSNRGSFGTACANVCVRGGGVWFYEVRIGTSKVIQIGWILPGFDPNPESGLGVGDDQFSYAYDGRRKKKWHHGISDDYWKQSCKAGDVVGCLLDLDQGNMSFMLNGTSLGVAYSDLRREFPVGGYSPACSMDGGESVWFNFGVKAFLYPPSHPFCPLAEFAYLPLLDLPSSPDSTLFVAKHIHDDAVAATPLTDPTTTILLGRNKIQPLDSNLSWFYPRQGRHTRHMLSQDLQHDVRIALARSFLASHTSKMAPADLIAYLSVASEHPQVVDSLNVTAQDIPWLVDTMQRQLETAADAMVIEESRHPMSHRLMSLTPTVIVALKTLRTNLLDVDTAMEKGNAKGAMVHLQRATETLVSRTEREPGDHFQRCRAQLEATYQRLRSAASISNDLITLQQPQHRLPILDKVALLKQALELFESLVSFPSQVPVDAVHGKYVGLSEAQSLRIEFDPRTVRTNWKLLFFKDAACTQRWPYVLSRDGFAPFIVPASHFYYTFQPDTTKTHFVPEWGYAFRVTPYMFHPQFARPTWSLWTAVQTHKSLQDMLITTDGAGSTWLQSILRYIRTPAAPEKVRVLSTLVLCLHRNRTRLPAALQPHLASFLWFVQPELNFLYRKSVKWRLHSNPYFQTLLQAVTSVSSVTEHRIQRVGAHVFGYHAEMHRWHQELIETVKGLDVMLPATWQPIIAKQFNPLTMLKQLFKQFEASIKTDVQRWHKNRRELWIRQVDQAYHPALLSQCLCVFNETLLPVCVASRECGWATERNKWLRHVQAACTVGDVAMQLMVLAGFIDVESHTSSWGSQSYDWRKAVMGLTKTDLAEDAQLHVSGQWTDGHVVADNDLSASVAIDRMFEDSTKLFRVRQAENVHVIAAFEYKTSLIRKINVRLRKTYSNNSTPVTAGMVFVFPVYPTPEDMLKVGHYDYFTSDKYQSYVLNMRRRGLLPLPGDPVAYFDVTSPHYCQGNAVTVVPDFAVLGQYVVVKLLRCYNIRVMEDLADVIKRQEDHSSAYLNVNSAYLWCYKPHEEWLLYPSSIEYMIESKFQAYCQGEMSCHGEFVVGGEDVVLDYQHMVQYTQTALFASPTTCRIKRVQVTMDMKIKLTAHQCMEVEHMAFFGLQEMAAEEAYNTWTHTFHSLAMARQPHDAFQTSGTQLYRVLSEKSPVHSFPSLSASISTYVLYGEIVAITCRHGRWGCLGHAEAWCLIDSHQPSFFPISQARAAAQGTVPWLPDQPVHCVAPNGEAYSGVFQIGASRQVDEELVHMVNRLRETSGRCVTNLMVADIYASLHGKHKDYPYLSIFPIPAITGRLDVLRAINMRLAQCLMFVGIGLPSAQPDWLGGIVLQAKSCLFLETKMHVWKKIWSESYSVERSSEVVSINRHLAFKARESLRETAHVLQPDLCVYYPTVFVQLWRELHCTPPGLLRRSDGKSWFTKFKGEPSIDDGGLYRETTATTCYELNNGLLPLFLPCSNGKHGQGLNQNTLVPNTSCTQWHECCEWLHFVGVLMGIATQNLEEVFPIQLAAPIWKLLVSEILTPSDFAQFDVATGQTLRYLRLTAFDSDAMFASIFPDQSFTCINEQDQLVELIPNGANVRVTLANRFEYADALESYRLHQFDEAVACIRNGLASIVQVDLLPMFTWAELELLVCGRPTLNLALLRKKTEYSPDMDMQDTLVERFWRTLAGFTSDEQQLFLQFVWGRSRLPFSEVDFGSYTFKLVRHMSPSNPDEYLPVAHTCFFQLELPNYSSDAIMRTKLLYAMNHCTSIVDEEQAAHQLEIALWDS</sequence>
<dbReference type="InterPro" id="IPR013320">
    <property type="entry name" value="ConA-like_dom_sf"/>
</dbReference>
<dbReference type="InterPro" id="IPR037197">
    <property type="entry name" value="WWE_dom_sf"/>
</dbReference>
<keyword evidence="4" id="KW-0539">Nucleus</keyword>
<dbReference type="PROSITE" id="PS50918">
    <property type="entry name" value="WWE"/>
    <property type="match status" value="1"/>
</dbReference>
<dbReference type="Gene3D" id="3.30.2160.10">
    <property type="entry name" value="Hect, E3 ligase catalytic domain"/>
    <property type="match status" value="1"/>
</dbReference>
<feature type="domain" description="UBA" evidence="8">
    <location>
        <begin position="1448"/>
        <end position="1489"/>
    </location>
</feature>
<dbReference type="GO" id="GO:0005634">
    <property type="term" value="C:nucleus"/>
    <property type="evidence" value="ECO:0007669"/>
    <property type="project" value="UniProtKB-SubCell"/>
</dbReference>
<proteinExistence type="predicted"/>
<evidence type="ECO:0000259" key="10">
    <source>
        <dbReference type="PROSITE" id="PS50237"/>
    </source>
</evidence>
<dbReference type="SMART" id="SM00119">
    <property type="entry name" value="HECTc"/>
    <property type="match status" value="1"/>
</dbReference>
<accession>W4GEV9</accession>
<dbReference type="OrthoDB" id="8068875at2759"/>
<dbReference type="Pfam" id="PF01135">
    <property type="entry name" value="PCMT"/>
    <property type="match status" value="1"/>
</dbReference>
<dbReference type="SUPFAM" id="SSF56204">
    <property type="entry name" value="Hect, E3 ligase catalytic domain"/>
    <property type="match status" value="1"/>
</dbReference>
<dbReference type="Gene3D" id="3.30.2410.10">
    <property type="entry name" value="Hect, E3 ligase catalytic domain"/>
    <property type="match status" value="1"/>
</dbReference>
<keyword evidence="7" id="KW-0472">Membrane</keyword>
<organism evidence="12">
    <name type="scientific">Aphanomyces astaci</name>
    <name type="common">Crayfish plague agent</name>
    <dbReference type="NCBI Taxonomy" id="112090"/>
    <lineage>
        <taxon>Eukaryota</taxon>
        <taxon>Sar</taxon>
        <taxon>Stramenopiles</taxon>
        <taxon>Oomycota</taxon>
        <taxon>Saprolegniomycetes</taxon>
        <taxon>Saprolegniales</taxon>
        <taxon>Verrucalvaceae</taxon>
        <taxon>Aphanomyces</taxon>
    </lineage>
</organism>
<dbReference type="Gene3D" id="3.90.1750.10">
    <property type="entry name" value="Hect, E3 ligase catalytic domains"/>
    <property type="match status" value="1"/>
</dbReference>
<evidence type="ECO:0000256" key="1">
    <source>
        <dbReference type="ARBA" id="ARBA00004123"/>
    </source>
</evidence>
<dbReference type="InterPro" id="IPR009060">
    <property type="entry name" value="UBA-like_sf"/>
</dbReference>
<dbReference type="Gene3D" id="3.40.50.150">
    <property type="entry name" value="Vaccinia Virus protein VP39"/>
    <property type="match status" value="1"/>
</dbReference>
<dbReference type="InterPro" id="IPR035983">
    <property type="entry name" value="Hect_E3_ubiquitin_ligase"/>
</dbReference>
<dbReference type="GeneID" id="20810494"/>
<dbReference type="SUPFAM" id="SSF53335">
    <property type="entry name" value="S-adenosyl-L-methionine-dependent methyltransferases"/>
    <property type="match status" value="1"/>
</dbReference>
<dbReference type="GO" id="GO:0004842">
    <property type="term" value="F:ubiquitin-protein transferase activity"/>
    <property type="evidence" value="ECO:0007669"/>
    <property type="project" value="InterPro"/>
</dbReference>
<dbReference type="RefSeq" id="XP_009832684.1">
    <property type="nucleotide sequence ID" value="XM_009834382.1"/>
</dbReference>
<dbReference type="VEuPathDB" id="FungiDB:H257_08498"/>
<dbReference type="InterPro" id="IPR043136">
    <property type="entry name" value="B30.2/SPRY_sf"/>
</dbReference>
<dbReference type="Pfam" id="PF00622">
    <property type="entry name" value="SPRY"/>
    <property type="match status" value="1"/>
</dbReference>
<evidence type="ECO:0000256" key="6">
    <source>
        <dbReference type="SAM" id="MobiDB-lite"/>
    </source>
</evidence>
<evidence type="ECO:0000256" key="4">
    <source>
        <dbReference type="ARBA" id="ARBA00023242"/>
    </source>
</evidence>
<dbReference type="Gene3D" id="2.60.120.920">
    <property type="match status" value="1"/>
</dbReference>
<dbReference type="SMART" id="SM00449">
    <property type="entry name" value="SPRY"/>
    <property type="match status" value="1"/>
</dbReference>
<evidence type="ECO:0000256" key="3">
    <source>
        <dbReference type="ARBA" id="ARBA00022786"/>
    </source>
</evidence>
<evidence type="ECO:0000259" key="9">
    <source>
        <dbReference type="PROSITE" id="PS50188"/>
    </source>
</evidence>
<dbReference type="InterPro" id="IPR042469">
    <property type="entry name" value="HECTD3"/>
</dbReference>
<keyword evidence="7" id="KW-0812">Transmembrane</keyword>
<dbReference type="InterPro" id="IPR000569">
    <property type="entry name" value="HECT_dom"/>
</dbReference>
<feature type="region of interest" description="Disordered" evidence="6">
    <location>
        <begin position="368"/>
        <end position="395"/>
    </location>
</feature>
<feature type="transmembrane region" description="Helical" evidence="7">
    <location>
        <begin position="18"/>
        <end position="40"/>
    </location>
</feature>